<keyword evidence="1" id="KW-0472">Membrane</keyword>
<dbReference type="Proteomes" id="UP000317648">
    <property type="component" value="Chromosome"/>
</dbReference>
<proteinExistence type="predicted"/>
<name>A0A518DYE9_9BACT</name>
<dbReference type="InterPro" id="IPR036280">
    <property type="entry name" value="Multihaem_cyt_sf"/>
</dbReference>
<dbReference type="RefSeq" id="WP_145055556.1">
    <property type="nucleotide sequence ID" value="NZ_CP036433.1"/>
</dbReference>
<dbReference type="EMBL" id="CP036433">
    <property type="protein sequence ID" value="QDU96873.1"/>
    <property type="molecule type" value="Genomic_DNA"/>
</dbReference>
<gene>
    <name evidence="2" type="ORF">Pla8534_46950</name>
</gene>
<reference evidence="2 3" key="1">
    <citation type="submission" date="2019-02" db="EMBL/GenBank/DDBJ databases">
        <title>Deep-cultivation of Planctomycetes and their phenomic and genomic characterization uncovers novel biology.</title>
        <authorList>
            <person name="Wiegand S."/>
            <person name="Jogler M."/>
            <person name="Boedeker C."/>
            <person name="Pinto D."/>
            <person name="Vollmers J."/>
            <person name="Rivas-Marin E."/>
            <person name="Kohn T."/>
            <person name="Peeters S.H."/>
            <person name="Heuer A."/>
            <person name="Rast P."/>
            <person name="Oberbeckmann S."/>
            <person name="Bunk B."/>
            <person name="Jeske O."/>
            <person name="Meyerdierks A."/>
            <person name="Storesund J.E."/>
            <person name="Kallscheuer N."/>
            <person name="Luecker S."/>
            <person name="Lage O.M."/>
            <person name="Pohl T."/>
            <person name="Merkel B.J."/>
            <person name="Hornburger P."/>
            <person name="Mueller R.-W."/>
            <person name="Bruemmer F."/>
            <person name="Labrenz M."/>
            <person name="Spormann A.M."/>
            <person name="Op den Camp H."/>
            <person name="Overmann J."/>
            <person name="Amann R."/>
            <person name="Jetten M.S.M."/>
            <person name="Mascher T."/>
            <person name="Medema M.H."/>
            <person name="Devos D.P."/>
            <person name="Kaster A.-K."/>
            <person name="Ovreas L."/>
            <person name="Rohde M."/>
            <person name="Galperin M.Y."/>
            <person name="Jogler C."/>
        </authorList>
    </citation>
    <scope>NUCLEOTIDE SEQUENCE [LARGE SCALE GENOMIC DNA]</scope>
    <source>
        <strain evidence="2 3">Pla85_3_4</strain>
    </source>
</reference>
<evidence type="ECO:0000313" key="2">
    <source>
        <dbReference type="EMBL" id="QDU96873.1"/>
    </source>
</evidence>
<sequence length="211" mass="22212">MNCDRVFDILTRGPFPAGEADDAVVERHLFACHECRQLAEALRPAVSLFHESLAADQGSGLPAYLGTLTERPAQDLATSVRLAIAQETAVRASQPEPSVVRSQRPARQIAPPLLGAAALVLLLCVGMSFFGVGSAGPSGDTHAATVRFQPDRQGLAQLAALSLPASCLSPSPVTGQRFCCTECHSTARPQRPQIAAVALMEQSCSACHTGR</sequence>
<keyword evidence="1" id="KW-1133">Transmembrane helix</keyword>
<evidence type="ECO:0000313" key="3">
    <source>
        <dbReference type="Proteomes" id="UP000317648"/>
    </source>
</evidence>
<feature type="transmembrane region" description="Helical" evidence="1">
    <location>
        <begin position="113"/>
        <end position="132"/>
    </location>
</feature>
<keyword evidence="3" id="KW-1185">Reference proteome</keyword>
<organism evidence="2 3">
    <name type="scientific">Lignipirellula cremea</name>
    <dbReference type="NCBI Taxonomy" id="2528010"/>
    <lineage>
        <taxon>Bacteria</taxon>
        <taxon>Pseudomonadati</taxon>
        <taxon>Planctomycetota</taxon>
        <taxon>Planctomycetia</taxon>
        <taxon>Pirellulales</taxon>
        <taxon>Pirellulaceae</taxon>
        <taxon>Lignipirellula</taxon>
    </lineage>
</organism>
<dbReference type="OrthoDB" id="273717at2"/>
<dbReference type="SUPFAM" id="SSF48695">
    <property type="entry name" value="Multiheme cytochromes"/>
    <property type="match status" value="1"/>
</dbReference>
<dbReference type="KEGG" id="lcre:Pla8534_46950"/>
<dbReference type="AlphaFoldDB" id="A0A518DYE9"/>
<evidence type="ECO:0008006" key="4">
    <source>
        <dbReference type="Google" id="ProtNLM"/>
    </source>
</evidence>
<evidence type="ECO:0000256" key="1">
    <source>
        <dbReference type="SAM" id="Phobius"/>
    </source>
</evidence>
<accession>A0A518DYE9</accession>
<protein>
    <recommendedName>
        <fullName evidence="4">Zinc-finger domain-containing protein</fullName>
    </recommendedName>
</protein>
<keyword evidence="1" id="KW-0812">Transmembrane</keyword>